<dbReference type="EMBL" id="FQUL01000001">
    <property type="protein sequence ID" value="SHE27516.1"/>
    <property type="molecule type" value="Genomic_DNA"/>
</dbReference>
<keyword evidence="2" id="KW-1185">Reference proteome</keyword>
<dbReference type="AlphaFoldDB" id="A0A1M4S5P1"/>
<dbReference type="Proteomes" id="UP000184295">
    <property type="component" value="Unassembled WGS sequence"/>
</dbReference>
<dbReference type="STRING" id="1121881.SAMN02745225_00081"/>
<name>A0A1M4S5P1_9ACTN</name>
<proteinExistence type="predicted"/>
<protein>
    <submittedName>
        <fullName evidence="1">Uncharacterized protein</fullName>
    </submittedName>
</protein>
<evidence type="ECO:0000313" key="2">
    <source>
        <dbReference type="Proteomes" id="UP000184295"/>
    </source>
</evidence>
<organism evidence="1 2">
    <name type="scientific">Ferrithrix thermotolerans DSM 19514</name>
    <dbReference type="NCBI Taxonomy" id="1121881"/>
    <lineage>
        <taxon>Bacteria</taxon>
        <taxon>Bacillati</taxon>
        <taxon>Actinomycetota</taxon>
        <taxon>Acidimicrobiia</taxon>
        <taxon>Acidimicrobiales</taxon>
        <taxon>Acidimicrobiaceae</taxon>
        <taxon>Ferrithrix</taxon>
    </lineage>
</organism>
<dbReference type="RefSeq" id="WP_272867267.1">
    <property type="nucleotide sequence ID" value="NZ_FQUL01000001.1"/>
</dbReference>
<evidence type="ECO:0000313" key="1">
    <source>
        <dbReference type="EMBL" id="SHE27516.1"/>
    </source>
</evidence>
<sequence length="41" mass="4387">MVSLVLAGIMIAGAITFIRKYSDTPFLVTKDISAGASRESR</sequence>
<gene>
    <name evidence="1" type="ORF">SAMN02745225_00081</name>
</gene>
<reference evidence="2" key="1">
    <citation type="submission" date="2016-11" db="EMBL/GenBank/DDBJ databases">
        <authorList>
            <person name="Varghese N."/>
            <person name="Submissions S."/>
        </authorList>
    </citation>
    <scope>NUCLEOTIDE SEQUENCE [LARGE SCALE GENOMIC DNA]</scope>
    <source>
        <strain evidence="2">DSM 19514</strain>
    </source>
</reference>
<accession>A0A1M4S5P1</accession>